<organism evidence="2 3">
    <name type="scientific">Cochliobolus carbonum (strain 26-R-13)</name>
    <name type="common">Maize leaf spot fungus</name>
    <name type="synonym">Bipolaris zeicola</name>
    <dbReference type="NCBI Taxonomy" id="930089"/>
    <lineage>
        <taxon>Eukaryota</taxon>
        <taxon>Fungi</taxon>
        <taxon>Dikarya</taxon>
        <taxon>Ascomycota</taxon>
        <taxon>Pezizomycotina</taxon>
        <taxon>Dothideomycetes</taxon>
        <taxon>Pleosporomycetidae</taxon>
        <taxon>Pleosporales</taxon>
        <taxon>Pleosporineae</taxon>
        <taxon>Pleosporaceae</taxon>
        <taxon>Bipolaris</taxon>
    </lineage>
</organism>
<dbReference type="GeneID" id="19154549"/>
<name>W6XYK2_COCC2</name>
<evidence type="ECO:0000256" key="1">
    <source>
        <dbReference type="SAM" id="MobiDB-lite"/>
    </source>
</evidence>
<accession>W6XYK2</accession>
<dbReference type="Proteomes" id="UP000053841">
    <property type="component" value="Unassembled WGS sequence"/>
</dbReference>
<evidence type="ECO:0008006" key="4">
    <source>
        <dbReference type="Google" id="ProtNLM"/>
    </source>
</evidence>
<keyword evidence="3" id="KW-1185">Reference proteome</keyword>
<proteinExistence type="predicted"/>
<dbReference type="eggNOG" id="ENOG502QQIR">
    <property type="taxonomic scope" value="Eukaryota"/>
</dbReference>
<dbReference type="RefSeq" id="XP_007713126.1">
    <property type="nucleotide sequence ID" value="XM_007714936.1"/>
</dbReference>
<dbReference type="HOGENOM" id="CLU_499635_0_0_1"/>
<protein>
    <recommendedName>
        <fullName evidence="4">Protein NO VEIN C-terminal domain-containing protein</fullName>
    </recommendedName>
</protein>
<gene>
    <name evidence="2" type="ORF">COCCADRAFT_98337</name>
</gene>
<dbReference type="AlphaFoldDB" id="W6XYK2"/>
<feature type="region of interest" description="Disordered" evidence="1">
    <location>
        <begin position="272"/>
        <end position="298"/>
    </location>
</feature>
<dbReference type="EMBL" id="KI964630">
    <property type="protein sequence ID" value="EUC32547.1"/>
    <property type="molecule type" value="Genomic_DNA"/>
</dbReference>
<evidence type="ECO:0000313" key="2">
    <source>
        <dbReference type="EMBL" id="EUC32547.1"/>
    </source>
</evidence>
<dbReference type="OrthoDB" id="1262810at2759"/>
<reference evidence="2 3" key="1">
    <citation type="journal article" date="2013" name="PLoS Genet.">
        <title>Comparative genome structure, secondary metabolite, and effector coding capacity across Cochliobolus pathogens.</title>
        <authorList>
            <person name="Condon B.J."/>
            <person name="Leng Y."/>
            <person name="Wu D."/>
            <person name="Bushley K.E."/>
            <person name="Ohm R.A."/>
            <person name="Otillar R."/>
            <person name="Martin J."/>
            <person name="Schackwitz W."/>
            <person name="Grimwood J."/>
            <person name="MohdZainudin N."/>
            <person name="Xue C."/>
            <person name="Wang R."/>
            <person name="Manning V.A."/>
            <person name="Dhillon B."/>
            <person name="Tu Z.J."/>
            <person name="Steffenson B.J."/>
            <person name="Salamov A."/>
            <person name="Sun H."/>
            <person name="Lowry S."/>
            <person name="LaButti K."/>
            <person name="Han J."/>
            <person name="Copeland A."/>
            <person name="Lindquist E."/>
            <person name="Barry K."/>
            <person name="Schmutz J."/>
            <person name="Baker S.E."/>
            <person name="Ciuffetti L.M."/>
            <person name="Grigoriev I.V."/>
            <person name="Zhong S."/>
            <person name="Turgeon B.G."/>
        </authorList>
    </citation>
    <scope>NUCLEOTIDE SEQUENCE [LARGE SCALE GENOMIC DNA]</scope>
    <source>
        <strain evidence="2 3">26-R-13</strain>
    </source>
</reference>
<sequence>MHQIYTYLHKVASGDEDWQKIKSAFTERQLVLGDNGMWYTLSNCLWGSPFALSGLQDLSKIYSDMENLFVRRLKVKRATLSMLIAEVKIMAEARQPHVENMKTRLIDIGKMLAKTPMDSSVSKALSNLKGIKFLPKMSNDGISVLVGAEEDFAISDHQRYGDAFANSNALLDFRVHEVQSLHSIFKQMGLMHRYLSSLVKEVSDVGENCIEDAVLSQQLQVRAYALYCIEELEDVLVEQDIPPVSWVNKPMIVVPYGPEDDRPITPPAFHTGSDSATAFSRSRPITPDATPTYHGRAVPTPDEEYIAEATPPPEYPVLIEQIVRSAQRTSRVRHNAEDIADQTTFADRARDYDHYATFGSRERDPFVHDRRIGAAGEGYVFELLNSLNLPKFSEANWRSTIRSELSRSTHFANIANWTGRETADIVYKDESGQLTQYLREHCKGDFPNQIREDRNFQTHPIEYFLEVKTTTGDCKTRFYMSSGQYKRMENMALGVFEWHPSQIYVIMRVYDLISPDVGLKIYIDPLRFRNTKLKFEAEQWFVSTL</sequence>
<evidence type="ECO:0000313" key="3">
    <source>
        <dbReference type="Proteomes" id="UP000053841"/>
    </source>
</evidence>
<dbReference type="KEGG" id="bze:COCCADRAFT_98337"/>